<feature type="region of interest" description="Disordered" evidence="6">
    <location>
        <begin position="382"/>
        <end position="403"/>
    </location>
</feature>
<dbReference type="Gene3D" id="1.20.1310.10">
    <property type="entry name" value="Cullin Repeats"/>
    <property type="match status" value="4"/>
</dbReference>
<dbReference type="InterPro" id="IPR036390">
    <property type="entry name" value="WH_DNA-bd_sf"/>
</dbReference>
<comment type="similarity">
    <text evidence="1 4 5">Belongs to the cullin family.</text>
</comment>
<evidence type="ECO:0000256" key="6">
    <source>
        <dbReference type="SAM" id="MobiDB-lite"/>
    </source>
</evidence>
<keyword evidence="2" id="KW-1017">Isopeptide bond</keyword>
<dbReference type="Proteomes" id="UP001303222">
    <property type="component" value="Unassembled WGS sequence"/>
</dbReference>
<protein>
    <submittedName>
        <fullName evidence="8">Cullin family-domain-containing protein</fullName>
    </submittedName>
</protein>
<name>A0AAN6P012_9PEZI</name>
<evidence type="ECO:0000256" key="4">
    <source>
        <dbReference type="PROSITE-ProRule" id="PRU00330"/>
    </source>
</evidence>
<dbReference type="FunFam" id="1.20.1310.10:FF:000075">
    <property type="entry name" value="Ubiquitin ligase subunit CulD"/>
    <property type="match status" value="1"/>
</dbReference>
<dbReference type="SUPFAM" id="SSF74788">
    <property type="entry name" value="Cullin repeat-like"/>
    <property type="match status" value="1"/>
</dbReference>
<reference evidence="8" key="2">
    <citation type="submission" date="2023-06" db="EMBL/GenBank/DDBJ databases">
        <authorList>
            <consortium name="Lawrence Berkeley National Laboratory"/>
            <person name="Mondo S.J."/>
            <person name="Hensen N."/>
            <person name="Bonometti L."/>
            <person name="Westerberg I."/>
            <person name="Brannstrom I.O."/>
            <person name="Guillou S."/>
            <person name="Cros-Aarteil S."/>
            <person name="Calhoun S."/>
            <person name="Haridas S."/>
            <person name="Kuo A."/>
            <person name="Pangilinan J."/>
            <person name="Riley R."/>
            <person name="Labutti K."/>
            <person name="Andreopoulos B."/>
            <person name="Lipzen A."/>
            <person name="Chen C."/>
            <person name="Yanf M."/>
            <person name="Daum C."/>
            <person name="Ng V."/>
            <person name="Clum A."/>
            <person name="Steindorff A."/>
            <person name="Ohm R."/>
            <person name="Martin F."/>
            <person name="Silar P."/>
            <person name="Natvig D."/>
            <person name="Lalanne C."/>
            <person name="Gautier V."/>
            <person name="Ament-Velasquez S.L."/>
            <person name="Kruys A."/>
            <person name="Hutchinson M.I."/>
            <person name="Powell A.J."/>
            <person name="Barry K."/>
            <person name="Miller A.N."/>
            <person name="Grigoriev I.V."/>
            <person name="Debuchy R."/>
            <person name="Gladieux P."/>
            <person name="Thoren M.H."/>
            <person name="Johannesson H."/>
        </authorList>
    </citation>
    <scope>NUCLEOTIDE SEQUENCE</scope>
    <source>
        <strain evidence="8">CBS 626.80</strain>
    </source>
</reference>
<dbReference type="PANTHER" id="PTHR11932">
    <property type="entry name" value="CULLIN"/>
    <property type="match status" value="1"/>
</dbReference>
<dbReference type="AlphaFoldDB" id="A0AAN6P012"/>
<feature type="compositionally biased region" description="Low complexity" evidence="6">
    <location>
        <begin position="255"/>
        <end position="273"/>
    </location>
</feature>
<dbReference type="PROSITE" id="PS50069">
    <property type="entry name" value="CULLIN_2"/>
    <property type="match status" value="1"/>
</dbReference>
<feature type="compositionally biased region" description="Low complexity" evidence="6">
    <location>
        <begin position="93"/>
        <end position="111"/>
    </location>
</feature>
<gene>
    <name evidence="8" type="ORF">QBC32DRAFT_336940</name>
</gene>
<evidence type="ECO:0000256" key="5">
    <source>
        <dbReference type="RuleBase" id="RU003829"/>
    </source>
</evidence>
<feature type="compositionally biased region" description="Polar residues" evidence="6">
    <location>
        <begin position="129"/>
        <end position="143"/>
    </location>
</feature>
<dbReference type="InterPro" id="IPR016159">
    <property type="entry name" value="Cullin_repeat-like_dom_sf"/>
</dbReference>
<dbReference type="InterPro" id="IPR019559">
    <property type="entry name" value="Cullin_neddylation_domain"/>
</dbReference>
<dbReference type="InterPro" id="IPR036317">
    <property type="entry name" value="Cullin_homology_sf"/>
</dbReference>
<accession>A0AAN6P012</accession>
<dbReference type="FunFam" id="3.30.230.130:FF:000006">
    <property type="entry name" value="Cullin-4 like"/>
    <property type="match status" value="1"/>
</dbReference>
<dbReference type="SMART" id="SM00884">
    <property type="entry name" value="Cullin_Nedd8"/>
    <property type="match status" value="1"/>
</dbReference>
<dbReference type="Pfam" id="PF26557">
    <property type="entry name" value="Cullin_AB"/>
    <property type="match status" value="1"/>
</dbReference>
<sequence>MPSNSTANPSEFPRDNNNNNNIINTGHIHHQHTSSSPPHATPTKRRFDDLNLNDRSAPQQPTSPSSSSNTNTAYSAPPPEEANNKRSRSELFAASSATHPTTAATTTTMSAKLKGKRPASGPPEIIDLTQGSNNSAGNSPVLASSSHHGGGHPHIRGPPISSSSSHNTGHRTSTAPLNPKGHGGNLNKTPGAGRNMNYLQTHIGARRLVVKNLRPVATQIQTEEAHYARIRGDLDAALKAVFGGQGAGAGGAPAFGGHSPSPGPGLSRSGVSSNNTTTGGQPMEKLYRGVEDICRRGKKESAELYEWLKDRCKAWLNSDEVLKSLLAASPSIAADRGGGEEDVILLKAVLSAWKRWIAQLLVIRWIFSYLDRSYLLPGGGGTTAADGKGKSSGATGKREGPTSVNDMGISAFRGAMYSSRSRNGANMQTIGARVVNAVCVLVMFDRLDDNRFDSQLLRESVAMLRLWGVYGKELEPKFINESREYVRRFAEERSESCGLKEYIDACERLLNRESERCDVYNFDSTTKRQLKDDAYQSLIFNYAEKLLDSGSVAKLLDANDLDSMKALYELLRLSGIQKRLKGPWEQYIRKTGAAIVSDTARGDEMIIRMLQLRRALDVMIRDAFCRDEDFTYGLRDAFGFFINDKSVSSSWNTGTSKVGEMIAKHIDMLLRGGLKTLPKALLSDVKDRQDAERSGIASTADEDAELDRQLDHSLELFRFIQGKDIFEAFYKKDLARRLLMGRSASRDAERNMLAKLKNECGSSFTHNLEIMFKDQELAKDEIASYKTWLAGRGEDSLVAKSDLDLSVNVLSAAAWPTYPDVRVLLPQNVLDHITTFDTYYKSKHTGRRLTWKHNLAHCVVKARFDRGGPKELLVSAFQAIVLVLFNEAEEKSPEGILSYGQLATATGMPDAELQRTLQSLACGKTRVLNKHPKGREVNKTDTFSVNRSFTDPKFRVKINQIQLKETKEENKETHERVAQDRQFETQAAIVRIMKSRKSMAHAQLVAEVINQTKQRGAVDAVDIKANIEKLIEKDYIEREGGNYVYLA</sequence>
<dbReference type="InterPro" id="IPR059120">
    <property type="entry name" value="Cullin-like_AB"/>
</dbReference>
<dbReference type="FunFam" id="1.20.1310.10:FF:000031">
    <property type="entry name" value="Ubiquitin ligase subunit CulD"/>
    <property type="match status" value="1"/>
</dbReference>
<evidence type="ECO:0000313" key="9">
    <source>
        <dbReference type="Proteomes" id="UP001303222"/>
    </source>
</evidence>
<dbReference type="SMART" id="SM00182">
    <property type="entry name" value="CULLIN"/>
    <property type="match status" value="1"/>
</dbReference>
<feature type="region of interest" description="Disordered" evidence="6">
    <location>
        <begin position="1"/>
        <end position="196"/>
    </location>
</feature>
<evidence type="ECO:0000259" key="7">
    <source>
        <dbReference type="PROSITE" id="PS50069"/>
    </source>
</evidence>
<dbReference type="InterPro" id="IPR045093">
    <property type="entry name" value="Cullin"/>
</dbReference>
<feature type="compositionally biased region" description="Polar residues" evidence="6">
    <location>
        <begin position="162"/>
        <end position="176"/>
    </location>
</feature>
<evidence type="ECO:0000256" key="1">
    <source>
        <dbReference type="ARBA" id="ARBA00006019"/>
    </source>
</evidence>
<evidence type="ECO:0000313" key="8">
    <source>
        <dbReference type="EMBL" id="KAK3954238.1"/>
    </source>
</evidence>
<dbReference type="SUPFAM" id="SSF75632">
    <property type="entry name" value="Cullin homology domain"/>
    <property type="match status" value="1"/>
</dbReference>
<feature type="domain" description="Cullin family profile" evidence="7">
    <location>
        <begin position="657"/>
        <end position="921"/>
    </location>
</feature>
<evidence type="ECO:0000256" key="3">
    <source>
        <dbReference type="ARBA" id="ARBA00022843"/>
    </source>
</evidence>
<dbReference type="GO" id="GO:0031625">
    <property type="term" value="F:ubiquitin protein ligase binding"/>
    <property type="evidence" value="ECO:0007669"/>
    <property type="project" value="InterPro"/>
</dbReference>
<feature type="region of interest" description="Disordered" evidence="6">
    <location>
        <begin position="252"/>
        <end position="283"/>
    </location>
</feature>
<evidence type="ECO:0000256" key="2">
    <source>
        <dbReference type="ARBA" id="ARBA00022499"/>
    </source>
</evidence>
<dbReference type="SUPFAM" id="SSF46785">
    <property type="entry name" value="Winged helix' DNA-binding domain"/>
    <property type="match status" value="1"/>
</dbReference>
<keyword evidence="9" id="KW-1185">Reference proteome</keyword>
<keyword evidence="3" id="KW-0832">Ubl conjugation</keyword>
<dbReference type="Gene3D" id="1.10.10.10">
    <property type="entry name" value="Winged helix-like DNA-binding domain superfamily/Winged helix DNA-binding domain"/>
    <property type="match status" value="1"/>
</dbReference>
<dbReference type="GO" id="GO:0006511">
    <property type="term" value="P:ubiquitin-dependent protein catabolic process"/>
    <property type="evidence" value="ECO:0007669"/>
    <property type="project" value="InterPro"/>
</dbReference>
<dbReference type="FunFam" id="1.20.1310.10:FF:000098">
    <property type="entry name" value="Ubiquitin ligase subunit CulD"/>
    <property type="match status" value="1"/>
</dbReference>
<dbReference type="InterPro" id="IPR001373">
    <property type="entry name" value="Cullin_N"/>
</dbReference>
<reference evidence="8" key="1">
    <citation type="journal article" date="2023" name="Mol. Phylogenet. Evol.">
        <title>Genome-scale phylogeny and comparative genomics of the fungal order Sordariales.</title>
        <authorList>
            <person name="Hensen N."/>
            <person name="Bonometti L."/>
            <person name="Westerberg I."/>
            <person name="Brannstrom I.O."/>
            <person name="Guillou S."/>
            <person name="Cros-Aarteil S."/>
            <person name="Calhoun S."/>
            <person name="Haridas S."/>
            <person name="Kuo A."/>
            <person name="Mondo S."/>
            <person name="Pangilinan J."/>
            <person name="Riley R."/>
            <person name="LaButti K."/>
            <person name="Andreopoulos B."/>
            <person name="Lipzen A."/>
            <person name="Chen C."/>
            <person name="Yan M."/>
            <person name="Daum C."/>
            <person name="Ng V."/>
            <person name="Clum A."/>
            <person name="Steindorff A."/>
            <person name="Ohm R.A."/>
            <person name="Martin F."/>
            <person name="Silar P."/>
            <person name="Natvig D.O."/>
            <person name="Lalanne C."/>
            <person name="Gautier V."/>
            <person name="Ament-Velasquez S.L."/>
            <person name="Kruys A."/>
            <person name="Hutchinson M.I."/>
            <person name="Powell A.J."/>
            <person name="Barry K."/>
            <person name="Miller A.N."/>
            <person name="Grigoriev I.V."/>
            <person name="Debuchy R."/>
            <person name="Gladieux P."/>
            <person name="Hiltunen Thoren M."/>
            <person name="Johannesson H."/>
        </authorList>
    </citation>
    <scope>NUCLEOTIDE SEQUENCE</scope>
    <source>
        <strain evidence="8">CBS 626.80</strain>
    </source>
</reference>
<comment type="caution">
    <text evidence="8">The sequence shown here is derived from an EMBL/GenBank/DDBJ whole genome shotgun (WGS) entry which is preliminary data.</text>
</comment>
<dbReference type="FunFam" id="1.10.10.10:FF:000014">
    <property type="entry name" value="Cullin 1"/>
    <property type="match status" value="1"/>
</dbReference>
<dbReference type="Gene3D" id="3.30.230.130">
    <property type="entry name" value="Cullin, Chain C, Domain 2"/>
    <property type="match status" value="1"/>
</dbReference>
<dbReference type="EMBL" id="MU859093">
    <property type="protein sequence ID" value="KAK3954238.1"/>
    <property type="molecule type" value="Genomic_DNA"/>
</dbReference>
<organism evidence="8 9">
    <name type="scientific">Pseudoneurospora amorphoporcata</name>
    <dbReference type="NCBI Taxonomy" id="241081"/>
    <lineage>
        <taxon>Eukaryota</taxon>
        <taxon>Fungi</taxon>
        <taxon>Dikarya</taxon>
        <taxon>Ascomycota</taxon>
        <taxon>Pezizomycotina</taxon>
        <taxon>Sordariomycetes</taxon>
        <taxon>Sordariomycetidae</taxon>
        <taxon>Sordariales</taxon>
        <taxon>Sordariaceae</taxon>
        <taxon>Pseudoneurospora</taxon>
    </lineage>
</organism>
<dbReference type="InterPro" id="IPR036388">
    <property type="entry name" value="WH-like_DNA-bd_sf"/>
</dbReference>
<proteinExistence type="inferred from homology"/>
<dbReference type="Pfam" id="PF10557">
    <property type="entry name" value="Cullin_Nedd8"/>
    <property type="match status" value="1"/>
</dbReference>
<dbReference type="InterPro" id="IPR016158">
    <property type="entry name" value="Cullin_homology"/>
</dbReference>
<feature type="compositionally biased region" description="Low complexity" evidence="6">
    <location>
        <begin position="56"/>
        <end position="75"/>
    </location>
</feature>
<dbReference type="Pfam" id="PF00888">
    <property type="entry name" value="Cullin"/>
    <property type="match status" value="1"/>
</dbReference>